<evidence type="ECO:0000313" key="9">
    <source>
        <dbReference type="Proteomes" id="UP001189624"/>
    </source>
</evidence>
<dbReference type="PROSITE" id="PS50878">
    <property type="entry name" value="RT_POL"/>
    <property type="match status" value="1"/>
</dbReference>
<feature type="compositionally biased region" description="Basic and acidic residues" evidence="5">
    <location>
        <begin position="1125"/>
        <end position="1136"/>
    </location>
</feature>
<proteinExistence type="predicted"/>
<evidence type="ECO:0000256" key="1">
    <source>
        <dbReference type="ARBA" id="ARBA00004141"/>
    </source>
</evidence>
<keyword evidence="2 6" id="KW-0812">Transmembrane</keyword>
<feature type="transmembrane region" description="Helical" evidence="6">
    <location>
        <begin position="997"/>
        <end position="1021"/>
    </location>
</feature>
<dbReference type="Gramene" id="rna-AYBTSS11_LOCUS17116">
    <property type="protein sequence ID" value="CAJ1957287.1"/>
    <property type="gene ID" value="gene-AYBTSS11_LOCUS17116"/>
</dbReference>
<dbReference type="GO" id="GO:0090615">
    <property type="term" value="P:mitochondrial mRNA processing"/>
    <property type="evidence" value="ECO:0007669"/>
    <property type="project" value="TreeGrafter"/>
</dbReference>
<evidence type="ECO:0000256" key="4">
    <source>
        <dbReference type="ARBA" id="ARBA00023136"/>
    </source>
</evidence>
<feature type="region of interest" description="Disordered" evidence="5">
    <location>
        <begin position="1083"/>
        <end position="1137"/>
    </location>
</feature>
<dbReference type="Pfam" id="PF00146">
    <property type="entry name" value="NADHdh"/>
    <property type="match status" value="1"/>
</dbReference>
<feature type="domain" description="Reverse transcriptase" evidence="7">
    <location>
        <begin position="1"/>
        <end position="203"/>
    </location>
</feature>
<dbReference type="InterPro" id="IPR000477">
    <property type="entry name" value="RT_dom"/>
</dbReference>
<evidence type="ECO:0000256" key="5">
    <source>
        <dbReference type="SAM" id="MobiDB-lite"/>
    </source>
</evidence>
<comment type="subcellular location">
    <subcellularLocation>
        <location evidence="1">Membrane</location>
        <topology evidence="1">Multi-pass membrane protein</topology>
    </subcellularLocation>
</comment>
<dbReference type="CDD" id="cd01651">
    <property type="entry name" value="RT_G2_intron"/>
    <property type="match status" value="1"/>
</dbReference>
<feature type="compositionally biased region" description="Polar residues" evidence="5">
    <location>
        <begin position="870"/>
        <end position="886"/>
    </location>
</feature>
<keyword evidence="4 6" id="KW-0472">Membrane</keyword>
<organism evidence="8 9">
    <name type="scientific">Sphenostylis stenocarpa</name>
    <dbReference type="NCBI Taxonomy" id="92480"/>
    <lineage>
        <taxon>Eukaryota</taxon>
        <taxon>Viridiplantae</taxon>
        <taxon>Streptophyta</taxon>
        <taxon>Embryophyta</taxon>
        <taxon>Tracheophyta</taxon>
        <taxon>Spermatophyta</taxon>
        <taxon>Magnoliopsida</taxon>
        <taxon>eudicotyledons</taxon>
        <taxon>Gunneridae</taxon>
        <taxon>Pentapetalae</taxon>
        <taxon>rosids</taxon>
        <taxon>fabids</taxon>
        <taxon>Fabales</taxon>
        <taxon>Fabaceae</taxon>
        <taxon>Papilionoideae</taxon>
        <taxon>50 kb inversion clade</taxon>
        <taxon>NPAAA clade</taxon>
        <taxon>indigoferoid/millettioid clade</taxon>
        <taxon>Phaseoleae</taxon>
        <taxon>Sphenostylis</taxon>
    </lineage>
</organism>
<protein>
    <recommendedName>
        <fullName evidence="7">Reverse transcriptase domain-containing protein</fullName>
    </recommendedName>
</protein>
<feature type="compositionally biased region" description="Polar residues" evidence="5">
    <location>
        <begin position="1083"/>
        <end position="1102"/>
    </location>
</feature>
<keyword evidence="3 6" id="KW-1133">Transmembrane helix</keyword>
<sequence length="1327" mass="146367">MKKEGSKFRPLTVVLPIEKIMKEAIRMVLESIYDPEFPDTSHFRSGRGRYSALRRIKEEWGTSRWFLEFDIRKCFHTIDRHRLIPIFKEEIDDPKFFYSIHKVFSAGRLVGGEKGPYSVPHSVLLSALPGNIYLHKLDQEIGRIRQKYEIPRIRSVLLRTGRIDDQENSGEEASFNAPQDNRAIIVGRVKSIQRKAAFHSLVSSWHTPHKHPPAKGGPENAFRFPPSSALAAFLNKPSSLLCAAFLIEAAGLTPKAEFYGRKFYYNNWAMRDLIKYCKRKGLLIELGGEARLVIRSERGLARKPAPFKKKNHSFIRICYVRYADDLLLGIVGAVELLIEIQKRIAHFLQSGLNLWVGSAGSTTIAARSTVEFPGTVIREVPPRTTPIQFLRELEKRLRVKHRIHITVCHLRSAIHSKFRNLGNSLPIKQLTKGMSETGSLLDGVPLAETLGTAGVRSPQVSVLWGTVQHIWQGSRGISLLHSSGRSNAPSDVQEAVARSGMSVRKLSLYTPAGRKAAGEGGGHWAGSISSEFPIQIEAPIKKILRRLRDRGIISRRRPWPIHVACLTNVSDGDIVNWSAGIAISPLSYYRCRDNLYQVRTIVDHQIRWSAIFTLAHKHKSSARNIIPKYSKDSNIVNQEGGKTLAEFPNSIELGKLGPGQDPNNKEHSTTSLVSLTYGSFEKGVIPPPIRPDERSTELHPYSPGPCTSLSPGGWPPILDLPIFKRIPGSIWFSIKVILFLFLYIWVRAAFPRYRYDQLMGLGRKVFLPLSLARVVAVSGVSSPKMPVRLSLGIPILLAETVLASIACLPLAKKELLRVKSGSKAQTWHAETSQVQTIRGARQGKARADKRIPASSNEGGGGGGLRFSSEYGPTSKPTNPPVASTHDSWNHSFACREGLKKAKDCWESPGRPLPLFFLLDVAISLHIEESRRFVYAQKLARPTAPCYNNEWLVRSISRRYLSTSLHQADPTPGPTIPGQKDAKSQMLQGLGMPHQDEAVALGVILSPLIIYVIGALVVFSVFRRGLVPRLELVDPAVALDSVRDQIQAELLTLFQQRYGPHFVFPPGLSVEAGLVSRCLGRAQTSSDSVPRNRSSGGLPSTHLSIYKNPSPEESRSSRMRMNPGHTHPDPPQDKGEYPEANCLPAGSCMNGNVHVRLREKGGGQKWPCCTSLSSSMGSALFFLGEYANMILMRCGALHLTFVGLPSSGACVPAFFTAMNRGEPSDDLSKIRGRSSVVVTLSLFHGLIHVPNAHTGKLTPGSGTKSPKNPFFLVHSGGADTPARITGDGYKNGGEVNSTRRHSGMDVDPSGRDNHSGPGRGGDHSQELS</sequence>
<evidence type="ECO:0000256" key="6">
    <source>
        <dbReference type="SAM" id="Phobius"/>
    </source>
</evidence>
<dbReference type="InterPro" id="IPR024937">
    <property type="entry name" value="Domain_X"/>
</dbReference>
<dbReference type="GO" id="GO:0003964">
    <property type="term" value="F:RNA-directed DNA polymerase activity"/>
    <property type="evidence" value="ECO:0007669"/>
    <property type="project" value="TreeGrafter"/>
</dbReference>
<dbReference type="EMBL" id="OY731402">
    <property type="protein sequence ID" value="CAJ1957287.1"/>
    <property type="molecule type" value="Genomic_DNA"/>
</dbReference>
<accession>A0AA86VEC0</accession>
<feature type="compositionally biased region" description="Basic and acidic residues" evidence="5">
    <location>
        <begin position="1301"/>
        <end position="1327"/>
    </location>
</feature>
<dbReference type="Pfam" id="PF01348">
    <property type="entry name" value="Intron_maturas2"/>
    <property type="match status" value="1"/>
</dbReference>
<gene>
    <name evidence="8" type="ORF">AYBTSS11_LOCUS17116</name>
</gene>
<reference evidence="8" key="1">
    <citation type="submission" date="2023-10" db="EMBL/GenBank/DDBJ databases">
        <authorList>
            <person name="Domelevo Entfellner J.-B."/>
        </authorList>
    </citation>
    <scope>NUCLEOTIDE SEQUENCE</scope>
</reference>
<evidence type="ECO:0000256" key="2">
    <source>
        <dbReference type="ARBA" id="ARBA00022692"/>
    </source>
</evidence>
<evidence type="ECO:0000256" key="3">
    <source>
        <dbReference type="ARBA" id="ARBA00022989"/>
    </source>
</evidence>
<dbReference type="InterPro" id="IPR001694">
    <property type="entry name" value="NADH_UbQ_OxRdtase_su1/FPO"/>
</dbReference>
<keyword evidence="9" id="KW-1185">Reference proteome</keyword>
<evidence type="ECO:0000313" key="8">
    <source>
        <dbReference type="EMBL" id="CAJ1957287.1"/>
    </source>
</evidence>
<dbReference type="PANTHER" id="PTHR33642">
    <property type="entry name" value="COX1/OXI3 INTRON 1 PROTEIN-RELATED"/>
    <property type="match status" value="1"/>
</dbReference>
<feature type="transmembrane region" description="Helical" evidence="6">
    <location>
        <begin position="728"/>
        <end position="745"/>
    </location>
</feature>
<dbReference type="PANTHER" id="PTHR33642:SF5">
    <property type="entry name" value="MATURASE"/>
    <property type="match status" value="1"/>
</dbReference>
<dbReference type="GO" id="GO:0016020">
    <property type="term" value="C:membrane"/>
    <property type="evidence" value="ECO:0007669"/>
    <property type="project" value="UniProtKB-SubCell"/>
</dbReference>
<name>A0AA86VEC0_9FABA</name>
<evidence type="ECO:0000259" key="7">
    <source>
        <dbReference type="PROSITE" id="PS50878"/>
    </source>
</evidence>
<dbReference type="GO" id="GO:0006315">
    <property type="term" value="P:homing of group II introns"/>
    <property type="evidence" value="ECO:0007669"/>
    <property type="project" value="TreeGrafter"/>
</dbReference>
<feature type="region of interest" description="Disordered" evidence="5">
    <location>
        <begin position="1252"/>
        <end position="1327"/>
    </location>
</feature>
<dbReference type="GO" id="GO:0005739">
    <property type="term" value="C:mitochondrion"/>
    <property type="evidence" value="ECO:0007669"/>
    <property type="project" value="TreeGrafter"/>
</dbReference>
<feature type="region of interest" description="Disordered" evidence="5">
    <location>
        <begin position="833"/>
        <end position="886"/>
    </location>
</feature>
<dbReference type="Proteomes" id="UP001189624">
    <property type="component" value="Chromosome 5"/>
</dbReference>